<evidence type="ECO:0000313" key="1">
    <source>
        <dbReference type="EMBL" id="EOO39028.1"/>
    </source>
</evidence>
<name>A0A9W5V4N2_BACCE</name>
<dbReference type="InterPro" id="IPR019718">
    <property type="entry name" value="DUF2602"/>
</dbReference>
<reference evidence="1 2" key="1">
    <citation type="submission" date="2012-12" db="EMBL/GenBank/DDBJ databases">
        <title>The Genome Sequence of Bacillus cereus VD133.</title>
        <authorList>
            <consortium name="The Broad Institute Genome Sequencing Platform"/>
            <consortium name="The Broad Institute Genome Sequencing Center for Infectious Disease"/>
            <person name="Feldgarden M."/>
            <person name="Van der Auwera G.A."/>
            <person name="Mahillon J."/>
            <person name="Duprez V."/>
            <person name="Timmery S."/>
            <person name="Mattelet C."/>
            <person name="Dierick K."/>
            <person name="Sun M."/>
            <person name="Yu Z."/>
            <person name="Zhu L."/>
            <person name="Hu X."/>
            <person name="Shank E.B."/>
            <person name="Swiecicka I."/>
            <person name="Hansen B.M."/>
            <person name="Andrup L."/>
            <person name="Walker B."/>
            <person name="Young S.K."/>
            <person name="Zeng Q."/>
            <person name="Gargeya S."/>
            <person name="Fitzgerald M."/>
            <person name="Haas B."/>
            <person name="Abouelleil A."/>
            <person name="Alvarado L."/>
            <person name="Arachchi H.M."/>
            <person name="Berlin A.M."/>
            <person name="Chapman S.B."/>
            <person name="Dewar J."/>
            <person name="Goldberg J."/>
            <person name="Griggs A."/>
            <person name="Gujja S."/>
            <person name="Hansen M."/>
            <person name="Howarth C."/>
            <person name="Imamovic A."/>
            <person name="Larimer J."/>
            <person name="McCowan C."/>
            <person name="Murphy C."/>
            <person name="Neiman D."/>
            <person name="Pearson M."/>
            <person name="Priest M."/>
            <person name="Roberts A."/>
            <person name="Saif S."/>
            <person name="Shea T."/>
            <person name="Sisk P."/>
            <person name="Sykes S."/>
            <person name="Wortman J."/>
            <person name="Nusbaum C."/>
            <person name="Birren B."/>
        </authorList>
    </citation>
    <scope>NUCLEOTIDE SEQUENCE [LARGE SCALE GENOMIC DNA]</scope>
    <source>
        <strain evidence="1 2">VD133</strain>
    </source>
</reference>
<dbReference type="Proteomes" id="UP000014018">
    <property type="component" value="Unassembled WGS sequence"/>
</dbReference>
<gene>
    <name evidence="1" type="ORF">IIU_00846</name>
</gene>
<comment type="caution">
    <text evidence="1">The sequence shown here is derived from an EMBL/GenBank/DDBJ whole genome shotgun (WGS) entry which is preliminary data.</text>
</comment>
<dbReference type="Pfam" id="PF10782">
    <property type="entry name" value="zf-C2HCIx2C"/>
    <property type="match status" value="1"/>
</dbReference>
<evidence type="ECO:0008006" key="3">
    <source>
        <dbReference type="Google" id="ProtNLM"/>
    </source>
</evidence>
<sequence length="109" mass="12558">MNARETRIRILNLQDAHCRGCKYNTGTHAYCMDTCEVGKEISQLGTELTTDKDNRKTKLQWDKVCQDVIVLKNEGLTYVQIAEILGYDKGTIHRQLKKRGLLQNYKRGV</sequence>
<protein>
    <recommendedName>
        <fullName evidence="3">Transposase IS30-like HTH domain-containing protein</fullName>
    </recommendedName>
</protein>
<accession>A0A9W5V4N2</accession>
<proteinExistence type="predicted"/>
<dbReference type="AlphaFoldDB" id="A0A9W5V4N2"/>
<dbReference type="RefSeq" id="WP_016109617.1">
    <property type="nucleotide sequence ID" value="NZ_KB976173.1"/>
</dbReference>
<dbReference type="EMBL" id="AHFB01000020">
    <property type="protein sequence ID" value="EOO39028.1"/>
    <property type="molecule type" value="Genomic_DNA"/>
</dbReference>
<evidence type="ECO:0000313" key="2">
    <source>
        <dbReference type="Proteomes" id="UP000014018"/>
    </source>
</evidence>
<organism evidence="1 2">
    <name type="scientific">Bacillus cereus VD133</name>
    <dbReference type="NCBI Taxonomy" id="1053233"/>
    <lineage>
        <taxon>Bacteria</taxon>
        <taxon>Bacillati</taxon>
        <taxon>Bacillota</taxon>
        <taxon>Bacilli</taxon>
        <taxon>Bacillales</taxon>
        <taxon>Bacillaceae</taxon>
        <taxon>Bacillus</taxon>
        <taxon>Bacillus cereus group</taxon>
    </lineage>
</organism>